<evidence type="ECO:0000256" key="1">
    <source>
        <dbReference type="SAM" id="MobiDB-lite"/>
    </source>
</evidence>
<sequence>MRAVCRASSCASSSSPALQTERRLKEENAAPTWRPLNRGAGSYASSTSSVTALCCRWWTTLLAGSGGAASSGRERPREEVCGGLWRSVVVCGGLYSSL</sequence>
<dbReference type="EMBL" id="SRLO01014246">
    <property type="protein sequence ID" value="TNN24798.1"/>
    <property type="molecule type" value="Genomic_DNA"/>
</dbReference>
<gene>
    <name evidence="2" type="ORF">EYF80_065076</name>
</gene>
<feature type="compositionally biased region" description="Low complexity" evidence="1">
    <location>
        <begin position="7"/>
        <end position="17"/>
    </location>
</feature>
<evidence type="ECO:0000313" key="2">
    <source>
        <dbReference type="EMBL" id="TNN24798.1"/>
    </source>
</evidence>
<dbReference type="Proteomes" id="UP000314294">
    <property type="component" value="Unassembled WGS sequence"/>
</dbReference>
<name>A0A4Z2E7K6_9TELE</name>
<accession>A0A4Z2E7K6</accession>
<proteinExistence type="predicted"/>
<feature type="region of interest" description="Disordered" evidence="1">
    <location>
        <begin position="1"/>
        <end position="44"/>
    </location>
</feature>
<comment type="caution">
    <text evidence="2">The sequence shown here is derived from an EMBL/GenBank/DDBJ whole genome shotgun (WGS) entry which is preliminary data.</text>
</comment>
<reference evidence="2 3" key="1">
    <citation type="submission" date="2019-03" db="EMBL/GenBank/DDBJ databases">
        <title>First draft genome of Liparis tanakae, snailfish: a comprehensive survey of snailfish specific genes.</title>
        <authorList>
            <person name="Kim W."/>
            <person name="Song I."/>
            <person name="Jeong J.-H."/>
            <person name="Kim D."/>
            <person name="Kim S."/>
            <person name="Ryu S."/>
            <person name="Song J.Y."/>
            <person name="Lee S.K."/>
        </authorList>
    </citation>
    <scope>NUCLEOTIDE SEQUENCE [LARGE SCALE GENOMIC DNA]</scope>
    <source>
        <tissue evidence="2">Muscle</tissue>
    </source>
</reference>
<organism evidence="2 3">
    <name type="scientific">Liparis tanakae</name>
    <name type="common">Tanaka's snailfish</name>
    <dbReference type="NCBI Taxonomy" id="230148"/>
    <lineage>
        <taxon>Eukaryota</taxon>
        <taxon>Metazoa</taxon>
        <taxon>Chordata</taxon>
        <taxon>Craniata</taxon>
        <taxon>Vertebrata</taxon>
        <taxon>Euteleostomi</taxon>
        <taxon>Actinopterygii</taxon>
        <taxon>Neopterygii</taxon>
        <taxon>Teleostei</taxon>
        <taxon>Neoteleostei</taxon>
        <taxon>Acanthomorphata</taxon>
        <taxon>Eupercaria</taxon>
        <taxon>Perciformes</taxon>
        <taxon>Cottioidei</taxon>
        <taxon>Cottales</taxon>
        <taxon>Liparidae</taxon>
        <taxon>Liparis</taxon>
    </lineage>
</organism>
<keyword evidence="3" id="KW-1185">Reference proteome</keyword>
<evidence type="ECO:0000313" key="3">
    <source>
        <dbReference type="Proteomes" id="UP000314294"/>
    </source>
</evidence>
<dbReference type="AlphaFoldDB" id="A0A4Z2E7K6"/>
<protein>
    <submittedName>
        <fullName evidence="2">Uncharacterized protein</fullName>
    </submittedName>
</protein>